<dbReference type="EMBL" id="JAWDIP010000003">
    <property type="protein sequence ID" value="MDY0395553.1"/>
    <property type="molecule type" value="Genomic_DNA"/>
</dbReference>
<sequence>MSSWLGWPLLPRQLLEQLELDWKRQKQSGQARIATDNISAPKKYGNSGKKNKQRNKARRSDRIVLFF</sequence>
<organism evidence="2 3">
    <name type="scientific">Tigheibacillus halophilus</name>
    <dbReference type="NCBI Taxonomy" id="361280"/>
    <lineage>
        <taxon>Bacteria</taxon>
        <taxon>Bacillati</taxon>
        <taxon>Bacillota</taxon>
        <taxon>Bacilli</taxon>
        <taxon>Bacillales</taxon>
        <taxon>Bacillaceae</taxon>
        <taxon>Tigheibacillus</taxon>
    </lineage>
</organism>
<keyword evidence="3" id="KW-1185">Reference proteome</keyword>
<accession>A0ABU5C8D7</accession>
<evidence type="ECO:0000313" key="3">
    <source>
        <dbReference type="Proteomes" id="UP001281447"/>
    </source>
</evidence>
<proteinExistence type="predicted"/>
<dbReference type="Proteomes" id="UP001281447">
    <property type="component" value="Unassembled WGS sequence"/>
</dbReference>
<gene>
    <name evidence="2" type="ORF">RWE15_15360</name>
</gene>
<protein>
    <submittedName>
        <fullName evidence="2">Uncharacterized protein</fullName>
    </submittedName>
</protein>
<feature type="region of interest" description="Disordered" evidence="1">
    <location>
        <begin position="28"/>
        <end position="60"/>
    </location>
</feature>
<reference evidence="2 3" key="1">
    <citation type="submission" date="2023-10" db="EMBL/GenBank/DDBJ databases">
        <title>Virgibacillus halophilus 5B73C genome.</title>
        <authorList>
            <person name="Miliotis G."/>
            <person name="Sengupta P."/>
            <person name="Hameed A."/>
            <person name="Chuvochina M."/>
            <person name="Mcdonagh F."/>
            <person name="Simpson A.C."/>
            <person name="Singh N.K."/>
            <person name="Rekha P.D."/>
            <person name="Raman K."/>
            <person name="Hugenholtz P."/>
            <person name="Venkateswaran K."/>
        </authorList>
    </citation>
    <scope>NUCLEOTIDE SEQUENCE [LARGE SCALE GENOMIC DNA]</scope>
    <source>
        <strain evidence="2 3">5B73C</strain>
    </source>
</reference>
<name>A0ABU5C8D7_9BACI</name>
<evidence type="ECO:0000313" key="2">
    <source>
        <dbReference type="EMBL" id="MDY0395553.1"/>
    </source>
</evidence>
<evidence type="ECO:0000256" key="1">
    <source>
        <dbReference type="SAM" id="MobiDB-lite"/>
    </source>
</evidence>
<comment type="caution">
    <text evidence="2">The sequence shown here is derived from an EMBL/GenBank/DDBJ whole genome shotgun (WGS) entry which is preliminary data.</text>
</comment>